<sequence>MANNLTESTLSGNTTTSTFFNNFFQPGFTVSQNIDDAVLGFFEQICSNKQAAKILASSVIYTSIAQRLDPMAVLSDFTKMDDFELNAYITMFLNLNRVGTSFLGVKNSPRVSKYVKRMILP</sequence>
<gene>
    <name evidence="1" type="ORF">UFOVP1636_238</name>
</gene>
<name>A0A6J5T0J6_9CAUD</name>
<protein>
    <submittedName>
        <fullName evidence="1">Uncharacterized protein</fullName>
    </submittedName>
</protein>
<accession>A0A6J5T0J6</accession>
<organism evidence="1">
    <name type="scientific">uncultured Caudovirales phage</name>
    <dbReference type="NCBI Taxonomy" id="2100421"/>
    <lineage>
        <taxon>Viruses</taxon>
        <taxon>Duplodnaviria</taxon>
        <taxon>Heunggongvirae</taxon>
        <taxon>Uroviricota</taxon>
        <taxon>Caudoviricetes</taxon>
        <taxon>Peduoviridae</taxon>
        <taxon>Maltschvirus</taxon>
        <taxon>Maltschvirus maltsch</taxon>
    </lineage>
</organism>
<evidence type="ECO:0000313" key="1">
    <source>
        <dbReference type="EMBL" id="CAB4221303.1"/>
    </source>
</evidence>
<dbReference type="EMBL" id="LR797503">
    <property type="protein sequence ID" value="CAB4221303.1"/>
    <property type="molecule type" value="Genomic_DNA"/>
</dbReference>
<reference evidence="1" key="1">
    <citation type="submission" date="2020-05" db="EMBL/GenBank/DDBJ databases">
        <authorList>
            <person name="Chiriac C."/>
            <person name="Salcher M."/>
            <person name="Ghai R."/>
            <person name="Kavagutti S V."/>
        </authorList>
    </citation>
    <scope>NUCLEOTIDE SEQUENCE</scope>
</reference>
<proteinExistence type="predicted"/>